<evidence type="ECO:0000259" key="1">
    <source>
        <dbReference type="PROSITE" id="PS51507"/>
    </source>
</evidence>
<proteinExistence type="predicted"/>
<dbReference type="SUPFAM" id="SSF49879">
    <property type="entry name" value="SMAD/FHA domain"/>
    <property type="match status" value="1"/>
</dbReference>
<dbReference type="InterPro" id="IPR019471">
    <property type="entry name" value="Interferon_reg_factor-3"/>
</dbReference>
<dbReference type="PRINTS" id="PR00267">
    <property type="entry name" value="INTFRNREGFCT"/>
</dbReference>
<dbReference type="Gene3D" id="2.60.200.10">
    <property type="match status" value="1"/>
</dbReference>
<dbReference type="InterPro" id="IPR036390">
    <property type="entry name" value="WH_DNA-bd_sf"/>
</dbReference>
<dbReference type="GO" id="GO:0005634">
    <property type="term" value="C:nucleus"/>
    <property type="evidence" value="ECO:0007669"/>
    <property type="project" value="TreeGrafter"/>
</dbReference>
<dbReference type="EMBL" id="OX597814">
    <property type="protein sequence ID" value="CAI9715085.1"/>
    <property type="molecule type" value="Genomic_DNA"/>
</dbReference>
<dbReference type="Pfam" id="PF00605">
    <property type="entry name" value="IRF"/>
    <property type="match status" value="1"/>
</dbReference>
<dbReference type="Gene3D" id="1.10.10.10">
    <property type="entry name" value="Winged helix-like DNA-binding domain superfamily/Winged helix DNA-binding domain"/>
    <property type="match status" value="1"/>
</dbReference>
<keyword evidence="3" id="KW-1185">Reference proteome</keyword>
<dbReference type="GO" id="GO:0000978">
    <property type="term" value="F:RNA polymerase II cis-regulatory region sequence-specific DNA binding"/>
    <property type="evidence" value="ECO:0007669"/>
    <property type="project" value="TreeGrafter"/>
</dbReference>
<dbReference type="InterPro" id="IPR001346">
    <property type="entry name" value="Interferon_reg_fact_DNA-bd_dom"/>
</dbReference>
<dbReference type="PANTHER" id="PTHR11949:SF53">
    <property type="entry name" value="IRF TRYPTOPHAN PENTAD REPEAT DOMAIN-CONTAINING PROTEIN"/>
    <property type="match status" value="1"/>
</dbReference>
<dbReference type="SMART" id="SM00348">
    <property type="entry name" value="IRF"/>
    <property type="match status" value="1"/>
</dbReference>
<dbReference type="Pfam" id="PF10401">
    <property type="entry name" value="IRF-3"/>
    <property type="match status" value="1"/>
</dbReference>
<dbReference type="GO" id="GO:0045893">
    <property type="term" value="P:positive regulation of DNA-templated transcription"/>
    <property type="evidence" value="ECO:0007669"/>
    <property type="project" value="UniProtKB-ARBA"/>
</dbReference>
<feature type="domain" description="IRF tryptophan pentad repeat" evidence="1">
    <location>
        <begin position="5"/>
        <end position="112"/>
    </location>
</feature>
<gene>
    <name evidence="2" type="ORF">OCTVUL_1B002926</name>
</gene>
<reference evidence="2" key="1">
    <citation type="submission" date="2023-08" db="EMBL/GenBank/DDBJ databases">
        <authorList>
            <person name="Alioto T."/>
            <person name="Alioto T."/>
            <person name="Gomez Garrido J."/>
        </authorList>
    </citation>
    <scope>NUCLEOTIDE SEQUENCE</scope>
</reference>
<dbReference type="GO" id="GO:0000981">
    <property type="term" value="F:DNA-binding transcription factor activity, RNA polymerase II-specific"/>
    <property type="evidence" value="ECO:0007669"/>
    <property type="project" value="TreeGrafter"/>
</dbReference>
<dbReference type="PROSITE" id="PS51507">
    <property type="entry name" value="IRF_2"/>
    <property type="match status" value="1"/>
</dbReference>
<accession>A0AA36EX14</accession>
<dbReference type="InterPro" id="IPR017855">
    <property type="entry name" value="SMAD-like_dom_sf"/>
</dbReference>
<name>A0AA36EX14_OCTVU</name>
<dbReference type="Proteomes" id="UP001162480">
    <property type="component" value="Chromosome 1"/>
</dbReference>
<dbReference type="AlphaFoldDB" id="A0AA36EX14"/>
<dbReference type="GO" id="GO:0002376">
    <property type="term" value="P:immune system process"/>
    <property type="evidence" value="ECO:0007669"/>
    <property type="project" value="TreeGrafter"/>
</dbReference>
<dbReference type="SUPFAM" id="SSF46785">
    <property type="entry name" value="Winged helix' DNA-binding domain"/>
    <property type="match status" value="1"/>
</dbReference>
<protein>
    <submittedName>
        <fullName evidence="2">Interferon regulatory factor 5</fullName>
    </submittedName>
</protein>
<dbReference type="PANTHER" id="PTHR11949">
    <property type="entry name" value="INTERFERON REGULATORY FACTOR"/>
    <property type="match status" value="1"/>
</dbReference>
<dbReference type="InterPro" id="IPR036388">
    <property type="entry name" value="WH-like_DNA-bd_sf"/>
</dbReference>
<evidence type="ECO:0000313" key="2">
    <source>
        <dbReference type="EMBL" id="CAI9715085.1"/>
    </source>
</evidence>
<dbReference type="SMART" id="SM01243">
    <property type="entry name" value="IRF-3"/>
    <property type="match status" value="1"/>
</dbReference>
<dbReference type="InterPro" id="IPR008984">
    <property type="entry name" value="SMAD_FHA_dom_sf"/>
</dbReference>
<sequence length="382" mass="44669">MSKGREKLQPWLEKKLDSGTVQGVEWINKNEGTFKILWKRNTATQSNEDDFQIFKDWAKHTSRYTEGETTKYPYWKSLFRNALNKQSNIEEKKEEYSNKNNNCPYRVFQIKDYKPYMQPQGCFQDMNVNNNDMSSYSVPTLLTEFNDVVEEEEEEMEISLLEQPQENHLTSFTVTVKVGSQTECREGNFTSCVIKTGCYMDGSLTSDNILRLQLDSLSRHPRGKKLIDGLSRGIKIYIDNEMNIIAERSCQCRVFYISQMENQESKNLERNKPEKIFDFRIFTELLNGKLHELTKFVPQCDIFMSVGQRCYPDLNSENGILLSITVTSHLAEEYLKKYNLKAHNSIQMSEPDSVDRKCSEIIKIKEEFLSMLKPEEEILKNN</sequence>
<organism evidence="2 3">
    <name type="scientific">Octopus vulgaris</name>
    <name type="common">Common octopus</name>
    <dbReference type="NCBI Taxonomy" id="6645"/>
    <lineage>
        <taxon>Eukaryota</taxon>
        <taxon>Metazoa</taxon>
        <taxon>Spiralia</taxon>
        <taxon>Lophotrochozoa</taxon>
        <taxon>Mollusca</taxon>
        <taxon>Cephalopoda</taxon>
        <taxon>Coleoidea</taxon>
        <taxon>Octopodiformes</taxon>
        <taxon>Octopoda</taxon>
        <taxon>Incirrata</taxon>
        <taxon>Octopodidae</taxon>
        <taxon>Octopus</taxon>
    </lineage>
</organism>
<evidence type="ECO:0000313" key="3">
    <source>
        <dbReference type="Proteomes" id="UP001162480"/>
    </source>
</evidence>